<keyword evidence="4" id="KW-1185">Reference proteome</keyword>
<organism evidence="3 4">
    <name type="scientific">Streptomyces brasiliensis</name>
    <dbReference type="NCBI Taxonomy" id="1954"/>
    <lineage>
        <taxon>Bacteria</taxon>
        <taxon>Bacillati</taxon>
        <taxon>Actinomycetota</taxon>
        <taxon>Actinomycetes</taxon>
        <taxon>Kitasatosporales</taxon>
        <taxon>Streptomycetaceae</taxon>
        <taxon>Streptomyces</taxon>
    </lineage>
</organism>
<sequence length="91" mass="8885">MVPDAPTIMPATISAVLSSAGPVAAADSPVKALSSDTTTGMSAPPIGSTTITPSTAAVTSTPTMSASEEEPRPIATAQPSDISNNARLSGC</sequence>
<evidence type="ECO:0000313" key="3">
    <source>
        <dbReference type="EMBL" id="GGJ07041.1"/>
    </source>
</evidence>
<feature type="compositionally biased region" description="Polar residues" evidence="1">
    <location>
        <begin position="77"/>
        <end position="91"/>
    </location>
</feature>
<evidence type="ECO:0008006" key="5">
    <source>
        <dbReference type="Google" id="ProtNLM"/>
    </source>
</evidence>
<comment type="caution">
    <text evidence="3">The sequence shown here is derived from an EMBL/GenBank/DDBJ whole genome shotgun (WGS) entry which is preliminary data.</text>
</comment>
<keyword evidence="2" id="KW-0732">Signal</keyword>
<reference evidence="3" key="2">
    <citation type="submission" date="2020-09" db="EMBL/GenBank/DDBJ databases">
        <authorList>
            <person name="Sun Q."/>
            <person name="Ohkuma M."/>
        </authorList>
    </citation>
    <scope>NUCLEOTIDE SEQUENCE</scope>
    <source>
        <strain evidence="3">JCM 3086</strain>
    </source>
</reference>
<evidence type="ECO:0000313" key="4">
    <source>
        <dbReference type="Proteomes" id="UP000657574"/>
    </source>
</evidence>
<accession>A0A917KDZ4</accession>
<dbReference type="AlphaFoldDB" id="A0A917KDZ4"/>
<name>A0A917KDZ4_9ACTN</name>
<protein>
    <recommendedName>
        <fullName evidence="5">Secreted protein</fullName>
    </recommendedName>
</protein>
<dbReference type="EMBL" id="BMQA01000004">
    <property type="protein sequence ID" value="GGJ07041.1"/>
    <property type="molecule type" value="Genomic_DNA"/>
</dbReference>
<feature type="region of interest" description="Disordered" evidence="1">
    <location>
        <begin position="29"/>
        <end position="91"/>
    </location>
</feature>
<dbReference type="Proteomes" id="UP000657574">
    <property type="component" value="Unassembled WGS sequence"/>
</dbReference>
<feature type="signal peptide" evidence="2">
    <location>
        <begin position="1"/>
        <end position="25"/>
    </location>
</feature>
<evidence type="ECO:0000256" key="2">
    <source>
        <dbReference type="SAM" id="SignalP"/>
    </source>
</evidence>
<proteinExistence type="predicted"/>
<gene>
    <name evidence="3" type="ORF">GCM10010121_016870</name>
</gene>
<reference evidence="3" key="1">
    <citation type="journal article" date="2014" name="Int. J. Syst. Evol. Microbiol.">
        <title>Complete genome sequence of Corynebacterium casei LMG S-19264T (=DSM 44701T), isolated from a smear-ripened cheese.</title>
        <authorList>
            <consortium name="US DOE Joint Genome Institute (JGI-PGF)"/>
            <person name="Walter F."/>
            <person name="Albersmeier A."/>
            <person name="Kalinowski J."/>
            <person name="Ruckert C."/>
        </authorList>
    </citation>
    <scope>NUCLEOTIDE SEQUENCE</scope>
    <source>
        <strain evidence="3">JCM 3086</strain>
    </source>
</reference>
<evidence type="ECO:0000256" key="1">
    <source>
        <dbReference type="SAM" id="MobiDB-lite"/>
    </source>
</evidence>
<feature type="chain" id="PRO_5038092082" description="Secreted protein" evidence="2">
    <location>
        <begin position="26"/>
        <end position="91"/>
    </location>
</feature>
<feature type="compositionally biased region" description="Low complexity" evidence="1">
    <location>
        <begin position="42"/>
        <end position="66"/>
    </location>
</feature>